<dbReference type="RefSeq" id="WP_147496854.1">
    <property type="nucleotide sequence ID" value="NZ_VOAP01000003.1"/>
</dbReference>
<gene>
    <name evidence="1" type="ORF">YZ82_01435</name>
</gene>
<dbReference type="Proteomes" id="UP000321812">
    <property type="component" value="Unassembled WGS sequence"/>
</dbReference>
<dbReference type="AlphaFoldDB" id="A0A562XKW8"/>
<comment type="caution">
    <text evidence="1">The sequence shown here is derived from an EMBL/GenBank/DDBJ whole genome shotgun (WGS) entry which is preliminary data.</text>
</comment>
<evidence type="ECO:0000313" key="2">
    <source>
        <dbReference type="Proteomes" id="UP000321812"/>
    </source>
</evidence>
<accession>A0A562XKW8</accession>
<protein>
    <submittedName>
        <fullName evidence="1">Uncharacterized protein</fullName>
    </submittedName>
</protein>
<reference evidence="1 2" key="1">
    <citation type="submission" date="2019-07" db="EMBL/GenBank/DDBJ databases">
        <title>Rapid identification of Enteric Bacteria from Whole Genome Sequences (WGS) using Average Nucleotide Identity (ANI).</title>
        <authorList>
            <person name="Lane C."/>
        </authorList>
    </citation>
    <scope>NUCLEOTIDE SEQUENCE [LARGE SCALE GENOMIC DNA]</scope>
    <source>
        <strain evidence="1 2">D2411</strain>
    </source>
</reference>
<evidence type="ECO:0000313" key="1">
    <source>
        <dbReference type="EMBL" id="TWO22605.1"/>
    </source>
</evidence>
<organism evidence="1 2">
    <name type="scientific">Campylobacter hyointestinalis</name>
    <dbReference type="NCBI Taxonomy" id="198"/>
    <lineage>
        <taxon>Bacteria</taxon>
        <taxon>Pseudomonadati</taxon>
        <taxon>Campylobacterota</taxon>
        <taxon>Epsilonproteobacteria</taxon>
        <taxon>Campylobacterales</taxon>
        <taxon>Campylobacteraceae</taxon>
        <taxon>Campylobacter</taxon>
    </lineage>
</organism>
<dbReference type="EMBL" id="VOAP01000003">
    <property type="protein sequence ID" value="TWO22605.1"/>
    <property type="molecule type" value="Genomic_DNA"/>
</dbReference>
<sequence length="138" mass="16147">MKDDQKSKECFNDMVISIGKETISFLNNLYKAIQENRYFKEVIADITNPFEQETKKEDNHTIKNSENLEIASKKCSSNRWTKVYEGAMIHASKETTPNKKRTLTYLVGILPFTEDAIRRKAYRMGFKWKKGKLVDRNS</sequence>
<proteinExistence type="predicted"/>
<name>A0A562XKW8_CAMHY</name>